<dbReference type="Proteomes" id="UP000824469">
    <property type="component" value="Unassembled WGS sequence"/>
</dbReference>
<evidence type="ECO:0000256" key="1">
    <source>
        <dbReference type="SAM" id="MobiDB-lite"/>
    </source>
</evidence>
<organism evidence="2 3">
    <name type="scientific">Taxus chinensis</name>
    <name type="common">Chinese yew</name>
    <name type="synonym">Taxus wallichiana var. chinensis</name>
    <dbReference type="NCBI Taxonomy" id="29808"/>
    <lineage>
        <taxon>Eukaryota</taxon>
        <taxon>Viridiplantae</taxon>
        <taxon>Streptophyta</taxon>
        <taxon>Embryophyta</taxon>
        <taxon>Tracheophyta</taxon>
        <taxon>Spermatophyta</taxon>
        <taxon>Pinopsida</taxon>
        <taxon>Pinidae</taxon>
        <taxon>Conifers II</taxon>
        <taxon>Cupressales</taxon>
        <taxon>Taxaceae</taxon>
        <taxon>Taxus</taxon>
    </lineage>
</organism>
<feature type="non-terminal residue" evidence="2">
    <location>
        <position position="91"/>
    </location>
</feature>
<gene>
    <name evidence="2" type="ORF">KI387_006499</name>
</gene>
<dbReference type="AlphaFoldDB" id="A0AA38GPM2"/>
<keyword evidence="3" id="KW-1185">Reference proteome</keyword>
<comment type="caution">
    <text evidence="2">The sequence shown here is derived from an EMBL/GenBank/DDBJ whole genome shotgun (WGS) entry which is preliminary data.</text>
</comment>
<name>A0AA38GPM2_TAXCH</name>
<feature type="non-terminal residue" evidence="2">
    <location>
        <position position="1"/>
    </location>
</feature>
<proteinExistence type="predicted"/>
<evidence type="ECO:0000313" key="3">
    <source>
        <dbReference type="Proteomes" id="UP000824469"/>
    </source>
</evidence>
<dbReference type="EMBL" id="JAHRHJ020000002">
    <property type="protein sequence ID" value="KAH9326321.1"/>
    <property type="molecule type" value="Genomic_DNA"/>
</dbReference>
<evidence type="ECO:0000313" key="2">
    <source>
        <dbReference type="EMBL" id="KAH9326321.1"/>
    </source>
</evidence>
<sequence length="91" mass="10273">FEEPGEEAEEELEELDGSRVNFLTTEGIDEEDDYDEVVAEMNGESYAVMTQEQTNKREKVMQPAKKSKEHPMTIPVIARRGSPIPTASTQK</sequence>
<accession>A0AA38GPM2</accession>
<feature type="region of interest" description="Disordered" evidence="1">
    <location>
        <begin position="51"/>
        <end position="91"/>
    </location>
</feature>
<reference evidence="2 3" key="1">
    <citation type="journal article" date="2021" name="Nat. Plants">
        <title>The Taxus genome provides insights into paclitaxel biosynthesis.</title>
        <authorList>
            <person name="Xiong X."/>
            <person name="Gou J."/>
            <person name="Liao Q."/>
            <person name="Li Y."/>
            <person name="Zhou Q."/>
            <person name="Bi G."/>
            <person name="Li C."/>
            <person name="Du R."/>
            <person name="Wang X."/>
            <person name="Sun T."/>
            <person name="Guo L."/>
            <person name="Liang H."/>
            <person name="Lu P."/>
            <person name="Wu Y."/>
            <person name="Zhang Z."/>
            <person name="Ro D.K."/>
            <person name="Shang Y."/>
            <person name="Huang S."/>
            <person name="Yan J."/>
        </authorList>
    </citation>
    <scope>NUCLEOTIDE SEQUENCE [LARGE SCALE GENOMIC DNA]</scope>
    <source>
        <strain evidence="2">Ta-2019</strain>
    </source>
</reference>
<protein>
    <submittedName>
        <fullName evidence="2">Uncharacterized protein</fullName>
    </submittedName>
</protein>